<evidence type="ECO:0000313" key="1">
    <source>
        <dbReference type="EMBL" id="VAW23482.1"/>
    </source>
</evidence>
<feature type="non-terminal residue" evidence="1">
    <location>
        <position position="184"/>
    </location>
</feature>
<dbReference type="Gene3D" id="2.60.40.380">
    <property type="entry name" value="Purple acid phosphatase-like, N-terminal"/>
    <property type="match status" value="1"/>
</dbReference>
<dbReference type="GO" id="GO:0003993">
    <property type="term" value="F:acid phosphatase activity"/>
    <property type="evidence" value="ECO:0007669"/>
    <property type="project" value="InterPro"/>
</dbReference>
<dbReference type="InterPro" id="IPR003961">
    <property type="entry name" value="FN3_dom"/>
</dbReference>
<dbReference type="GO" id="GO:0046872">
    <property type="term" value="F:metal ion binding"/>
    <property type="evidence" value="ECO:0007669"/>
    <property type="project" value="InterPro"/>
</dbReference>
<dbReference type="AlphaFoldDB" id="A0A3B0UAG3"/>
<evidence type="ECO:0008006" key="2">
    <source>
        <dbReference type="Google" id="ProtNLM"/>
    </source>
</evidence>
<sequence>MALNQPNKVAKATILVLSIFFASCNNSNVGQQSIQNDSKQDIAKIFGELTLDTPPEELYNLFNQFCKTYYGAERDQLIYETFGNKLEVEEDSRWDYFSEQSATIAWETNLPANTYVEYGEKGKYGFKSEVSERPFYIHVHYLKDLRPNTLYHYKLVSIDERGNKVESGDLAFHTKAIENAIHIP</sequence>
<name>A0A3B0UAG3_9ZZZZ</name>
<reference evidence="1" key="1">
    <citation type="submission" date="2018-06" db="EMBL/GenBank/DDBJ databases">
        <authorList>
            <person name="Zhirakovskaya E."/>
        </authorList>
    </citation>
    <scope>NUCLEOTIDE SEQUENCE</scope>
</reference>
<accession>A0A3B0UAG3</accession>
<dbReference type="InterPro" id="IPR008963">
    <property type="entry name" value="Purple_acid_Pase-like_N"/>
</dbReference>
<dbReference type="CDD" id="cd00063">
    <property type="entry name" value="FN3"/>
    <property type="match status" value="1"/>
</dbReference>
<dbReference type="SUPFAM" id="SSF49363">
    <property type="entry name" value="Purple acid phosphatase, N-terminal domain"/>
    <property type="match status" value="1"/>
</dbReference>
<organism evidence="1">
    <name type="scientific">hydrothermal vent metagenome</name>
    <dbReference type="NCBI Taxonomy" id="652676"/>
    <lineage>
        <taxon>unclassified sequences</taxon>
        <taxon>metagenomes</taxon>
        <taxon>ecological metagenomes</taxon>
    </lineage>
</organism>
<protein>
    <recommendedName>
        <fullName evidence="2">Fibronectin type-III domain-containing protein</fullName>
    </recommendedName>
</protein>
<gene>
    <name evidence="1" type="ORF">MNBD_BACTEROID01-358</name>
</gene>
<proteinExistence type="predicted"/>
<dbReference type="EMBL" id="UOEP01000197">
    <property type="protein sequence ID" value="VAW23482.1"/>
    <property type="molecule type" value="Genomic_DNA"/>
</dbReference>